<feature type="domain" description="Saccharopine dehydrogenase NADP binding" evidence="1">
    <location>
        <begin position="5"/>
        <end position="102"/>
    </location>
</feature>
<dbReference type="InterPro" id="IPR005097">
    <property type="entry name" value="Sacchrp_dh_NADP-bd"/>
</dbReference>
<dbReference type="RefSeq" id="WP_207346692.1">
    <property type="nucleotide sequence ID" value="NZ_CP076456.1"/>
</dbReference>
<dbReference type="Pfam" id="PF03435">
    <property type="entry name" value="Sacchrp_dh_NADP"/>
    <property type="match status" value="1"/>
</dbReference>
<protein>
    <submittedName>
        <fullName evidence="2">Saccharopine dehydrogenase NADP-binding domain-containing protein</fullName>
    </submittedName>
</protein>
<organism evidence="2 3">
    <name type="scientific">Arthrobacter sunyaminii</name>
    <dbReference type="NCBI Taxonomy" id="2816859"/>
    <lineage>
        <taxon>Bacteria</taxon>
        <taxon>Bacillati</taxon>
        <taxon>Actinomycetota</taxon>
        <taxon>Actinomycetes</taxon>
        <taxon>Micrococcales</taxon>
        <taxon>Micrococcaceae</taxon>
        <taxon>Arthrobacter</taxon>
    </lineage>
</organism>
<keyword evidence="3" id="KW-1185">Reference proteome</keyword>
<sequence length="373" mass="39220">MSGRIVLFGATGYTGGLVLSSLLQRGMRPLLAGRNVDALARLAREHAGLEIAAADAGDPESIRRLLEQDDVLISTVGPFERFGLGVAEAAVRAGARYIDTTGEVGFVRTLQDRFGRQSEETGAVLLPAFGYDYVPGIFAGALAAQQAGDAGRKLDVGYFTSGSLRPGLSHGTRSTLRDGLFLPAVRFSNGRLVEVRTAADVHDFPVIGTRRGHKTGLLVPGTEVLFLPDAFPQLDSVSVYNGWFSPFSRAMSLMSAASSAVAQSPRGRRVMEKLSSPIVGKPGGPDSARRAKTRTQVVATVAGTDGELLSAVQLTGPNVYTLTGELIAWGAEQLCDRQDLAPGVASPLSAFGLASLTRGCADAGLVPVDRRQP</sequence>
<dbReference type="SUPFAM" id="SSF51735">
    <property type="entry name" value="NAD(P)-binding Rossmann-fold domains"/>
    <property type="match status" value="1"/>
</dbReference>
<name>A0A975XMA6_9MICC</name>
<dbReference type="PANTHER" id="PTHR43781:SF1">
    <property type="entry name" value="SACCHAROPINE DEHYDROGENASE"/>
    <property type="match status" value="1"/>
</dbReference>
<accession>A0A975XMA6</accession>
<dbReference type="AlphaFoldDB" id="A0A975XMA6"/>
<dbReference type="KEGG" id="asun:KG104_08255"/>
<dbReference type="EMBL" id="CP076456">
    <property type="protein sequence ID" value="QWQ37686.1"/>
    <property type="molecule type" value="Genomic_DNA"/>
</dbReference>
<gene>
    <name evidence="2" type="ORF">KG104_08255</name>
</gene>
<dbReference type="Proteomes" id="UP000680588">
    <property type="component" value="Chromosome"/>
</dbReference>
<dbReference type="PANTHER" id="PTHR43781">
    <property type="entry name" value="SACCHAROPINE DEHYDROGENASE"/>
    <property type="match status" value="1"/>
</dbReference>
<proteinExistence type="predicted"/>
<evidence type="ECO:0000313" key="3">
    <source>
        <dbReference type="Proteomes" id="UP000680588"/>
    </source>
</evidence>
<reference evidence="2" key="1">
    <citation type="submission" date="2021-06" db="EMBL/GenBank/DDBJ databases">
        <title>Novel species in genus Arthrobacter.</title>
        <authorList>
            <person name="Zhang G."/>
        </authorList>
    </citation>
    <scope>NUCLEOTIDE SEQUENCE</scope>
    <source>
        <strain evidence="2">Zg-ZUI122</strain>
    </source>
</reference>
<dbReference type="Gene3D" id="3.40.50.720">
    <property type="entry name" value="NAD(P)-binding Rossmann-like Domain"/>
    <property type="match status" value="1"/>
</dbReference>
<evidence type="ECO:0000259" key="1">
    <source>
        <dbReference type="Pfam" id="PF03435"/>
    </source>
</evidence>
<evidence type="ECO:0000313" key="2">
    <source>
        <dbReference type="EMBL" id="QWQ37686.1"/>
    </source>
</evidence>
<dbReference type="InterPro" id="IPR036291">
    <property type="entry name" value="NAD(P)-bd_dom_sf"/>
</dbReference>